<name>A0A0F9RDF7_9ZZZZ</name>
<reference evidence="1" key="1">
    <citation type="journal article" date="2015" name="Nature">
        <title>Complex archaea that bridge the gap between prokaryotes and eukaryotes.</title>
        <authorList>
            <person name="Spang A."/>
            <person name="Saw J.H."/>
            <person name="Jorgensen S.L."/>
            <person name="Zaremba-Niedzwiedzka K."/>
            <person name="Martijn J."/>
            <person name="Lind A.E."/>
            <person name="van Eijk R."/>
            <person name="Schleper C."/>
            <person name="Guy L."/>
            <person name="Ettema T.J."/>
        </authorList>
    </citation>
    <scope>NUCLEOTIDE SEQUENCE</scope>
</reference>
<dbReference type="EMBL" id="LAZR01000998">
    <property type="protein sequence ID" value="KKN52919.1"/>
    <property type="molecule type" value="Genomic_DNA"/>
</dbReference>
<comment type="caution">
    <text evidence="1">The sequence shown here is derived from an EMBL/GenBank/DDBJ whole genome shotgun (WGS) entry which is preliminary data.</text>
</comment>
<evidence type="ECO:0000313" key="1">
    <source>
        <dbReference type="EMBL" id="KKN52919.1"/>
    </source>
</evidence>
<proteinExistence type="predicted"/>
<sequence>MAFQDKLTRQFQLLADKDFSDAVLAGADVLLAVAKPDSPVDTGFMKGSHNTRKAGKNEALFEVATEYAVIVEYRQPWVRPAIDRSFIRIVKAVGKHIEDDIKHVV</sequence>
<dbReference type="AlphaFoldDB" id="A0A0F9RDF7"/>
<evidence type="ECO:0008006" key="2">
    <source>
        <dbReference type="Google" id="ProtNLM"/>
    </source>
</evidence>
<protein>
    <recommendedName>
        <fullName evidence="2">HK97 gp10 family phage protein</fullName>
    </recommendedName>
</protein>
<accession>A0A0F9RDF7</accession>
<dbReference type="Pfam" id="PF04883">
    <property type="entry name" value="HK97-gp10_like"/>
    <property type="match status" value="1"/>
</dbReference>
<organism evidence="1">
    <name type="scientific">marine sediment metagenome</name>
    <dbReference type="NCBI Taxonomy" id="412755"/>
    <lineage>
        <taxon>unclassified sequences</taxon>
        <taxon>metagenomes</taxon>
        <taxon>ecological metagenomes</taxon>
    </lineage>
</organism>
<gene>
    <name evidence="1" type="ORF">LCGC14_0607810</name>
</gene>
<dbReference type="InterPro" id="IPR010064">
    <property type="entry name" value="HK97-gp10_tail"/>
</dbReference>